<feature type="region of interest" description="Disordered" evidence="1">
    <location>
        <begin position="29"/>
        <end position="50"/>
    </location>
</feature>
<dbReference type="RefSeq" id="WP_229688735.1">
    <property type="nucleotide sequence ID" value="NZ_BMJC01000001.1"/>
</dbReference>
<evidence type="ECO:0000256" key="1">
    <source>
        <dbReference type="SAM" id="MobiDB-lite"/>
    </source>
</evidence>
<dbReference type="InterPro" id="IPR014756">
    <property type="entry name" value="Ig_E-set"/>
</dbReference>
<name>A0A8J2U7Y4_9BACT</name>
<evidence type="ECO:0000313" key="4">
    <source>
        <dbReference type="Proteomes" id="UP000607559"/>
    </source>
</evidence>
<dbReference type="EMBL" id="BMJC01000001">
    <property type="protein sequence ID" value="GGA84901.1"/>
    <property type="molecule type" value="Genomic_DNA"/>
</dbReference>
<gene>
    <name evidence="3" type="ORF">GCM10011511_04920</name>
</gene>
<comment type="caution">
    <text evidence="3">The sequence shown here is derived from an EMBL/GenBank/DDBJ whole genome shotgun (WGS) entry which is preliminary data.</text>
</comment>
<dbReference type="InterPro" id="IPR002909">
    <property type="entry name" value="IPT_dom"/>
</dbReference>
<dbReference type="AlphaFoldDB" id="A0A8J2U7Y4"/>
<feature type="domain" description="IPT/TIG" evidence="2">
    <location>
        <begin position="54"/>
        <end position="138"/>
    </location>
</feature>
<sequence length="400" mass="42629">MKMRNVTFILVLGILILFSMCNKVNPPAAPGNPPPPIGGGGRVDTGANGKTNPPQLVSFSPETGAIGDTISITGTGYFNDITVSFGNTLAQVISVINTTNNNVKTAVITVLVPSMPDITTKINVKVDTLLLTSDKNFTRTSITQFSGFSPASGFIGDTITITGVFYKTTPDVKFGDVRAWVYGKDSKTLKVVVPNEIDNANPTISVIDGQTMTSATPFQLKAPVIDSISPKTAYLGQVIRIKGKGFRNSYLFNQVYMDNSAVSTYPESTTSIPVDTKNAGLGTHGFAVEVAGLKTLAKDSVKLIALTAPVIDSITPDTLIDQDILTIYGHHFLSPDPNDQPTTVSTLLNGIVTNFNILDISDDRIQAMNPYLSDGKYKITVTVLASSVTYGTPFTYIGTP</sequence>
<proteinExistence type="predicted"/>
<protein>
    <recommendedName>
        <fullName evidence="2">IPT/TIG domain-containing protein</fullName>
    </recommendedName>
</protein>
<dbReference type="Gene3D" id="2.60.40.10">
    <property type="entry name" value="Immunoglobulins"/>
    <property type="match status" value="4"/>
</dbReference>
<keyword evidence="4" id="KW-1185">Reference proteome</keyword>
<organism evidence="3 4">
    <name type="scientific">Puia dinghuensis</name>
    <dbReference type="NCBI Taxonomy" id="1792502"/>
    <lineage>
        <taxon>Bacteria</taxon>
        <taxon>Pseudomonadati</taxon>
        <taxon>Bacteroidota</taxon>
        <taxon>Chitinophagia</taxon>
        <taxon>Chitinophagales</taxon>
        <taxon>Chitinophagaceae</taxon>
        <taxon>Puia</taxon>
    </lineage>
</organism>
<evidence type="ECO:0000259" key="2">
    <source>
        <dbReference type="Pfam" id="PF01833"/>
    </source>
</evidence>
<reference evidence="3" key="2">
    <citation type="submission" date="2020-09" db="EMBL/GenBank/DDBJ databases">
        <authorList>
            <person name="Sun Q."/>
            <person name="Zhou Y."/>
        </authorList>
    </citation>
    <scope>NUCLEOTIDE SEQUENCE</scope>
    <source>
        <strain evidence="3">CGMCC 1.15448</strain>
    </source>
</reference>
<dbReference type="InterPro" id="IPR013783">
    <property type="entry name" value="Ig-like_fold"/>
</dbReference>
<feature type="domain" description="IPT/TIG" evidence="2">
    <location>
        <begin position="145"/>
        <end position="219"/>
    </location>
</feature>
<feature type="domain" description="IPT/TIG" evidence="2">
    <location>
        <begin position="309"/>
        <end position="396"/>
    </location>
</feature>
<reference evidence="3" key="1">
    <citation type="journal article" date="2014" name="Int. J. Syst. Evol. Microbiol.">
        <title>Complete genome sequence of Corynebacterium casei LMG S-19264T (=DSM 44701T), isolated from a smear-ripened cheese.</title>
        <authorList>
            <consortium name="US DOE Joint Genome Institute (JGI-PGF)"/>
            <person name="Walter F."/>
            <person name="Albersmeier A."/>
            <person name="Kalinowski J."/>
            <person name="Ruckert C."/>
        </authorList>
    </citation>
    <scope>NUCLEOTIDE SEQUENCE</scope>
    <source>
        <strain evidence="3">CGMCC 1.15448</strain>
    </source>
</reference>
<evidence type="ECO:0000313" key="3">
    <source>
        <dbReference type="EMBL" id="GGA84901.1"/>
    </source>
</evidence>
<dbReference type="Pfam" id="PF01833">
    <property type="entry name" value="TIG"/>
    <property type="match status" value="4"/>
</dbReference>
<dbReference type="SUPFAM" id="SSF81296">
    <property type="entry name" value="E set domains"/>
    <property type="match status" value="4"/>
</dbReference>
<feature type="domain" description="IPT/TIG" evidence="2">
    <location>
        <begin position="223"/>
        <end position="294"/>
    </location>
</feature>
<dbReference type="Proteomes" id="UP000607559">
    <property type="component" value="Unassembled WGS sequence"/>
</dbReference>
<accession>A0A8J2U7Y4</accession>